<dbReference type="AlphaFoldDB" id="A0A7Y0PKG9"/>
<dbReference type="RefSeq" id="WP_156413436.1">
    <property type="nucleotide sequence ID" value="NZ_JABBPK010000001.1"/>
</dbReference>
<dbReference type="Proteomes" id="UP000588491">
    <property type="component" value="Unassembled WGS sequence"/>
</dbReference>
<protein>
    <submittedName>
        <fullName evidence="1">Uncharacterized protein</fullName>
    </submittedName>
</protein>
<gene>
    <name evidence="1" type="ORF">HHU08_01240</name>
</gene>
<dbReference type="EMBL" id="JABBPK010000001">
    <property type="protein sequence ID" value="NMO75665.1"/>
    <property type="molecule type" value="Genomic_DNA"/>
</dbReference>
<organism evidence="1 2">
    <name type="scientific">Niallia alba</name>
    <dbReference type="NCBI Taxonomy" id="2729105"/>
    <lineage>
        <taxon>Bacteria</taxon>
        <taxon>Bacillati</taxon>
        <taxon>Bacillota</taxon>
        <taxon>Bacilli</taxon>
        <taxon>Bacillales</taxon>
        <taxon>Bacillaceae</taxon>
        <taxon>Niallia</taxon>
    </lineage>
</organism>
<sequence>MAFERNKKSVNPNFGKKMAVADISHPILKEHKKALVLLDEMDKRKFRFFRRKGEKKI</sequence>
<evidence type="ECO:0000313" key="1">
    <source>
        <dbReference type="EMBL" id="NMO75665.1"/>
    </source>
</evidence>
<evidence type="ECO:0000313" key="2">
    <source>
        <dbReference type="Proteomes" id="UP000588491"/>
    </source>
</evidence>
<keyword evidence="2" id="KW-1185">Reference proteome</keyword>
<reference evidence="1 2" key="1">
    <citation type="submission" date="2020-04" db="EMBL/GenBank/DDBJ databases">
        <title>Bacillus sp. UniB3 isolated from commercial digestive syrup.</title>
        <authorList>
            <person name="Thorat V."/>
            <person name="Kirdat K."/>
            <person name="Tiwarekar B."/>
            <person name="Yadav A."/>
        </authorList>
    </citation>
    <scope>NUCLEOTIDE SEQUENCE [LARGE SCALE GENOMIC DNA]</scope>
    <source>
        <strain evidence="1 2">UniB3</strain>
    </source>
</reference>
<proteinExistence type="predicted"/>
<comment type="caution">
    <text evidence="1">The sequence shown here is derived from an EMBL/GenBank/DDBJ whole genome shotgun (WGS) entry which is preliminary data.</text>
</comment>
<name>A0A7Y0PKG9_9BACI</name>
<accession>A0A7Y0PKG9</accession>